<gene>
    <name evidence="1" type="ORF">FMUND_10021</name>
</gene>
<dbReference type="Proteomes" id="UP000544331">
    <property type="component" value="Unassembled WGS sequence"/>
</dbReference>
<evidence type="ECO:0000313" key="2">
    <source>
        <dbReference type="Proteomes" id="UP000544331"/>
    </source>
</evidence>
<protein>
    <submittedName>
        <fullName evidence="1">Uncharacterized protein</fullName>
    </submittedName>
</protein>
<accession>A0A8H5YDW8</accession>
<organism evidence="1 2">
    <name type="scientific">Fusarium mundagurra</name>
    <dbReference type="NCBI Taxonomy" id="1567541"/>
    <lineage>
        <taxon>Eukaryota</taxon>
        <taxon>Fungi</taxon>
        <taxon>Dikarya</taxon>
        <taxon>Ascomycota</taxon>
        <taxon>Pezizomycotina</taxon>
        <taxon>Sordariomycetes</taxon>
        <taxon>Hypocreomycetidae</taxon>
        <taxon>Hypocreales</taxon>
        <taxon>Nectriaceae</taxon>
        <taxon>Fusarium</taxon>
        <taxon>Fusarium fujikuroi species complex</taxon>
    </lineage>
</organism>
<evidence type="ECO:0000313" key="1">
    <source>
        <dbReference type="EMBL" id="KAF5709532.1"/>
    </source>
</evidence>
<keyword evidence="2" id="KW-1185">Reference proteome</keyword>
<reference evidence="1 2" key="1">
    <citation type="submission" date="2020-05" db="EMBL/GenBank/DDBJ databases">
        <title>Identification and distribution of gene clusters putatively required for synthesis of sphingolipid metabolism inhibitors in phylogenetically diverse species of the filamentous fungus Fusarium.</title>
        <authorList>
            <person name="Kim H.-S."/>
            <person name="Busman M."/>
            <person name="Brown D.W."/>
            <person name="Divon H."/>
            <person name="Uhlig S."/>
            <person name="Proctor R.H."/>
        </authorList>
    </citation>
    <scope>NUCLEOTIDE SEQUENCE [LARGE SCALE GENOMIC DNA]</scope>
    <source>
        <strain evidence="1 2">NRRL 66235</strain>
    </source>
</reference>
<dbReference type="EMBL" id="JAAOAN010000356">
    <property type="protein sequence ID" value="KAF5709532.1"/>
    <property type="molecule type" value="Genomic_DNA"/>
</dbReference>
<name>A0A8H5YDW8_9HYPO</name>
<sequence>MEDFQWYNDAIEMTPLFQNQDGEKDSDYPLPSANPRQTEYNFGIHVPEVIPPYPVTLGYGTIPTRPGFLTTPAGALSPGVSITQPDNRQVGFPVFPSNSSMKDANMEEAKTVQVVIRPRRNRERKREKAPTPLPLEKRKCQVCGEEFDSRNKLFEEHVNVAGACRDNQDPFMGWSSPRVWE</sequence>
<dbReference type="OrthoDB" id="5415338at2759"/>
<dbReference type="AlphaFoldDB" id="A0A8H5YDW8"/>
<proteinExistence type="predicted"/>
<comment type="caution">
    <text evidence="1">The sequence shown here is derived from an EMBL/GenBank/DDBJ whole genome shotgun (WGS) entry which is preliminary data.</text>
</comment>